<keyword evidence="1" id="KW-0812">Transmembrane</keyword>
<dbReference type="EMBL" id="JADBHS010000003">
    <property type="protein sequence ID" value="MBE2985943.1"/>
    <property type="molecule type" value="Genomic_DNA"/>
</dbReference>
<reference evidence="2 5" key="2">
    <citation type="submission" date="2020-10" db="EMBL/GenBank/DDBJ databases">
        <title>Campylobacter californiensis sp. nov. isolated from cattle and feral swine in California.</title>
        <authorList>
            <person name="Miller W.G."/>
        </authorList>
    </citation>
    <scope>NUCLEOTIDE SEQUENCE [LARGE SCALE GENOMIC DNA]</scope>
    <source>
        <strain evidence="2 5">RM12919</strain>
    </source>
</reference>
<dbReference type="InterPro" id="IPR021484">
    <property type="entry name" value="DUF3137"/>
</dbReference>
<protein>
    <submittedName>
        <fullName evidence="3">DUF3137 domain-containing protein</fullName>
    </submittedName>
</protein>
<gene>
    <name evidence="2" type="ORF">CCAL12919_02165</name>
    <name evidence="3" type="ORF">CCAL9337_04350</name>
</gene>
<evidence type="ECO:0000313" key="4">
    <source>
        <dbReference type="Proteomes" id="UP000650616"/>
    </source>
</evidence>
<dbReference type="EMBL" id="LIWG01000004">
    <property type="protein sequence ID" value="MBE3607962.1"/>
    <property type="molecule type" value="Genomic_DNA"/>
</dbReference>
<proteinExistence type="predicted"/>
<dbReference type="AlphaFoldDB" id="A0AAW3ZTU7"/>
<reference evidence="3 4" key="1">
    <citation type="submission" date="2015-08" db="EMBL/GenBank/DDBJ databases">
        <title>Comparative genomics of the Campylobacter concisus group.</title>
        <authorList>
            <person name="Yee E."/>
            <person name="Chapman M.H."/>
            <person name="Huynh S."/>
            <person name="Bono J.L."/>
            <person name="On S.L."/>
            <person name="St Leger J."/>
            <person name="Foster G."/>
            <person name="Parker C.T."/>
            <person name="Miller W.G."/>
        </authorList>
    </citation>
    <scope>NUCLEOTIDE SEQUENCE [LARGE SCALE GENOMIC DNA]</scope>
    <source>
        <strain evidence="3 4">RM9337</strain>
    </source>
</reference>
<comment type="caution">
    <text evidence="3">The sequence shown here is derived from an EMBL/GenBank/DDBJ whole genome shotgun (WGS) entry which is preliminary data.</text>
</comment>
<evidence type="ECO:0000313" key="2">
    <source>
        <dbReference type="EMBL" id="MBE2985943.1"/>
    </source>
</evidence>
<organism evidence="3 4">
    <name type="scientific">Campylobacter californiensis</name>
    <dbReference type="NCBI Taxonomy" id="1032243"/>
    <lineage>
        <taxon>Bacteria</taxon>
        <taxon>Pseudomonadati</taxon>
        <taxon>Campylobacterota</taxon>
        <taxon>Epsilonproteobacteria</taxon>
        <taxon>Campylobacterales</taxon>
        <taxon>Campylobacteraceae</taxon>
        <taxon>Campylobacter</taxon>
    </lineage>
</organism>
<keyword evidence="4" id="KW-1185">Reference proteome</keyword>
<dbReference type="Pfam" id="PF11335">
    <property type="entry name" value="DUF3137"/>
    <property type="match status" value="1"/>
</dbReference>
<keyword evidence="1" id="KW-0472">Membrane</keyword>
<accession>A0AAW3ZTU7</accession>
<dbReference type="RefSeq" id="WP_170016028.1">
    <property type="nucleotide sequence ID" value="NZ_CP012545.1"/>
</dbReference>
<keyword evidence="1" id="KW-1133">Transmembrane helix</keyword>
<sequence length="271" mass="31459">MAVLSFLFFHFYAHAFGFNKLGAFIFSTIAIVFAFNFYVSKISKSVKVEFKSKIMPIIIKDINPDLVYEKDKFITKNEFLSTEIYSSDISFYGGNDLVNGKVDDILVKFSDALVKRVQKNIQNGKEIKKEIVVFQGVLFIAKFNKKINSITQIIDKKANFIKTNGDRAYMDDATFESHFKTYTNDQINARYLLTPKFMQDFCELKRIFKAQICAVLKDEFIYIYINLGKDSFELDMKNTLDQDNLNAYKKEITTFLDIVKNLNLNNNLFCN</sequence>
<name>A0AAW3ZTU7_9BACT</name>
<dbReference type="Proteomes" id="UP001318760">
    <property type="component" value="Unassembled WGS sequence"/>
</dbReference>
<evidence type="ECO:0000313" key="5">
    <source>
        <dbReference type="Proteomes" id="UP001318760"/>
    </source>
</evidence>
<evidence type="ECO:0000313" key="3">
    <source>
        <dbReference type="EMBL" id="MBE3607962.1"/>
    </source>
</evidence>
<feature type="transmembrane region" description="Helical" evidence="1">
    <location>
        <begin position="23"/>
        <end position="39"/>
    </location>
</feature>
<dbReference type="Proteomes" id="UP000650616">
    <property type="component" value="Unassembled WGS sequence"/>
</dbReference>
<evidence type="ECO:0000256" key="1">
    <source>
        <dbReference type="SAM" id="Phobius"/>
    </source>
</evidence>